<dbReference type="EMBL" id="VDUZ01000003">
    <property type="protein sequence ID" value="TXL81601.1"/>
    <property type="molecule type" value="Genomic_DNA"/>
</dbReference>
<proteinExistence type="predicted"/>
<dbReference type="AlphaFoldDB" id="A0A5C8PU45"/>
<gene>
    <name evidence="1" type="ORF">FHP25_03480</name>
</gene>
<dbReference type="RefSeq" id="WP_147845510.1">
    <property type="nucleotide sequence ID" value="NZ_VDUZ01000003.1"/>
</dbReference>
<keyword evidence="2" id="KW-1185">Reference proteome</keyword>
<name>A0A5C8PU45_9HYPH</name>
<sequence length="186" mass="19786">MSPAPYVIDVINCDNTDTANYWTDLLKPHSSRIIPIGPMSNAVSAMLDLVHAAVGGRTGSIRCLALWGHGLVDRDHKGIGVHAVSSGWDGDVHRSTFRLDTLTQLGSRLERLSGIFAPGARVELRGCGVARGEGPSVMKKLAAAWGVEVQAGEGNGQALDWAPPVQAAFPDGSVRVVPGIPYDRRR</sequence>
<accession>A0A5C8PU45</accession>
<organism evidence="1 2">
    <name type="scientific">Vineibacter terrae</name>
    <dbReference type="NCBI Taxonomy" id="2586908"/>
    <lineage>
        <taxon>Bacteria</taxon>
        <taxon>Pseudomonadati</taxon>
        <taxon>Pseudomonadota</taxon>
        <taxon>Alphaproteobacteria</taxon>
        <taxon>Hyphomicrobiales</taxon>
        <taxon>Vineibacter</taxon>
    </lineage>
</organism>
<evidence type="ECO:0008006" key="3">
    <source>
        <dbReference type="Google" id="ProtNLM"/>
    </source>
</evidence>
<dbReference type="Proteomes" id="UP000321638">
    <property type="component" value="Unassembled WGS sequence"/>
</dbReference>
<evidence type="ECO:0000313" key="2">
    <source>
        <dbReference type="Proteomes" id="UP000321638"/>
    </source>
</evidence>
<reference evidence="1 2" key="1">
    <citation type="submission" date="2019-06" db="EMBL/GenBank/DDBJ databases">
        <title>New taxonomy in bacterial strain CC-CFT640, isolated from vineyard.</title>
        <authorList>
            <person name="Lin S.-Y."/>
            <person name="Tsai C.-F."/>
            <person name="Young C.-C."/>
        </authorList>
    </citation>
    <scope>NUCLEOTIDE SEQUENCE [LARGE SCALE GENOMIC DNA]</scope>
    <source>
        <strain evidence="1 2">CC-CFT640</strain>
    </source>
</reference>
<protein>
    <recommendedName>
        <fullName evidence="3">DUF4347 domain-containing protein</fullName>
    </recommendedName>
</protein>
<dbReference type="OrthoDB" id="1523598at2"/>
<evidence type="ECO:0000313" key="1">
    <source>
        <dbReference type="EMBL" id="TXL81601.1"/>
    </source>
</evidence>
<comment type="caution">
    <text evidence="1">The sequence shown here is derived from an EMBL/GenBank/DDBJ whole genome shotgun (WGS) entry which is preliminary data.</text>
</comment>